<dbReference type="EMBL" id="EU914948">
    <property type="protein sequence ID" value="ACG70805.1"/>
    <property type="molecule type" value="mRNA"/>
</dbReference>
<dbReference type="GO" id="GO:0030154">
    <property type="term" value="P:cell differentiation"/>
    <property type="evidence" value="ECO:0007669"/>
    <property type="project" value="TreeGrafter"/>
</dbReference>
<sequence length="659" mass="70352">MTTSFDGYTSMLPSSMGTTSYTPQMGGITGHANTVGSATAAGQNYASAMGAYPTFAANAAAASAMTGGPISNYMSNSFNAAAAASANLPSMSFNSPYSVPPMAAYNTAFNASYVDYSRAAADSIYQLTSPTHRGRTNLPSPNQAEKFRRSYSQSHAKPPYSYISLITMAIQNSNNRMVTLSDIYSFIMELFPYYRQNQQRWQNSIRHSLSFNDCFVKVPRTPEKPGKGSFWTLHPESGNMFENGCYLRRQKRFKDEKKQTKKEKSKKSKDIKEENMNENGVNNYEDYDQNLKKEDEQFSPEDVSSYVQSPNGINGYVADDRSLNASPADIGVNNTGAPGTAGQISPGNSAGSETRSLLNHQQTTQHPHQNGTILQQENHDNTSDLISAALRSEQQQSLSELMHSAHAASVQTALGTNGQTYLHDASVLAPLFPGTSLLPPMAYMAGGASANAADFGGLKSDASNAFSISSIIKTSPGAHQDSAGQLLQNPHFLGMNQHSDLAKYDSAMSAQNVYSANHGMGYNSYMSSVAASIIPQAQQNSSVHNSSALSELDSLIATVPTTQNEILLNSRATNGHLSSNHQTSATNSGSPINVASPRTGPLMGSENVVSVTSTGIEHRLQPTGNGLCNNSAVASFVTSLASSQESSATTSPIATTNSF</sequence>
<dbReference type="SMART" id="SM00339">
    <property type="entry name" value="FH"/>
    <property type="match status" value="1"/>
</dbReference>
<feature type="region of interest" description="Disordered" evidence="5">
    <location>
        <begin position="130"/>
        <end position="153"/>
    </location>
</feature>
<evidence type="ECO:0000256" key="2">
    <source>
        <dbReference type="ARBA" id="ARBA00023125"/>
    </source>
</evidence>
<evidence type="ECO:0000256" key="4">
    <source>
        <dbReference type="PROSITE-ProRule" id="PRU00089"/>
    </source>
</evidence>
<evidence type="ECO:0000313" key="7">
    <source>
        <dbReference type="EMBL" id="ACG70805.1"/>
    </source>
</evidence>
<dbReference type="AlphaFoldDB" id="B5LVM3"/>
<evidence type="ECO:0000259" key="6">
    <source>
        <dbReference type="PROSITE" id="PS50039"/>
    </source>
</evidence>
<reference evidence="7" key="1">
    <citation type="journal article" date="2008" name="Nature">
        <title>Acoel development indicates the independent evolution of the bilaterian mouth and anus.</title>
        <authorList>
            <person name="Hejnol A."/>
            <person name="Martindale M.Q."/>
        </authorList>
    </citation>
    <scope>NUCLEOTIDE SEQUENCE</scope>
</reference>
<dbReference type="Pfam" id="PF00250">
    <property type="entry name" value="Forkhead"/>
    <property type="match status" value="1"/>
</dbReference>
<dbReference type="PRINTS" id="PR00053">
    <property type="entry name" value="FORKHEAD"/>
</dbReference>
<dbReference type="PANTHER" id="PTHR11829:SF380">
    <property type="entry name" value="PROTEIN FORK HEAD"/>
    <property type="match status" value="1"/>
</dbReference>
<feature type="domain" description="Fork-head" evidence="6">
    <location>
        <begin position="157"/>
        <end position="251"/>
    </location>
</feature>
<dbReference type="SUPFAM" id="SSF46785">
    <property type="entry name" value="Winged helix' DNA-binding domain"/>
    <property type="match status" value="1"/>
</dbReference>
<dbReference type="InterPro" id="IPR050211">
    <property type="entry name" value="FOX_domain-containing"/>
</dbReference>
<proteinExistence type="evidence at transcript level"/>
<dbReference type="Gene3D" id="1.10.10.10">
    <property type="entry name" value="Winged helix-like DNA-binding domain superfamily/Winged helix DNA-binding domain"/>
    <property type="match status" value="1"/>
</dbReference>
<dbReference type="PROSITE" id="PS00657">
    <property type="entry name" value="FORK_HEAD_1"/>
    <property type="match status" value="1"/>
</dbReference>
<dbReference type="GO" id="GO:0009653">
    <property type="term" value="P:anatomical structure morphogenesis"/>
    <property type="evidence" value="ECO:0007669"/>
    <property type="project" value="TreeGrafter"/>
</dbReference>
<name>B5LVM3_CONLF</name>
<dbReference type="GO" id="GO:0000981">
    <property type="term" value="F:DNA-binding transcription factor activity, RNA polymerase II-specific"/>
    <property type="evidence" value="ECO:0007669"/>
    <property type="project" value="TreeGrafter"/>
</dbReference>
<protein>
    <submittedName>
        <fullName evidence="7">Forkhead transcrition factor FoxA</fullName>
    </submittedName>
</protein>
<dbReference type="FunFam" id="1.10.10.10:FF:000042">
    <property type="entry name" value="hepatocyte nuclear factor 3-beta"/>
    <property type="match status" value="1"/>
</dbReference>
<dbReference type="InterPro" id="IPR047388">
    <property type="entry name" value="FH-like_dFKH"/>
</dbReference>
<keyword evidence="3 4" id="KW-0539">Nucleus</keyword>
<dbReference type="GO" id="GO:0005634">
    <property type="term" value="C:nucleus"/>
    <property type="evidence" value="ECO:0007669"/>
    <property type="project" value="UniProtKB-SubCell"/>
</dbReference>
<feature type="compositionally biased region" description="Polar residues" evidence="5">
    <location>
        <begin position="332"/>
        <end position="359"/>
    </location>
</feature>
<feature type="compositionally biased region" description="Polar residues" evidence="5">
    <location>
        <begin position="130"/>
        <end position="143"/>
    </location>
</feature>
<dbReference type="PANTHER" id="PTHR11829">
    <property type="entry name" value="FORKHEAD BOX PROTEIN"/>
    <property type="match status" value="1"/>
</dbReference>
<dbReference type="PROSITE" id="PS50039">
    <property type="entry name" value="FORK_HEAD_3"/>
    <property type="match status" value="1"/>
</dbReference>
<comment type="subcellular location">
    <subcellularLocation>
        <location evidence="1 4">Nucleus</location>
    </subcellularLocation>
</comment>
<evidence type="ECO:0000256" key="5">
    <source>
        <dbReference type="SAM" id="MobiDB-lite"/>
    </source>
</evidence>
<evidence type="ECO:0000256" key="3">
    <source>
        <dbReference type="ARBA" id="ARBA00023242"/>
    </source>
</evidence>
<dbReference type="GO" id="GO:0000978">
    <property type="term" value="F:RNA polymerase II cis-regulatory region sequence-specific DNA binding"/>
    <property type="evidence" value="ECO:0007669"/>
    <property type="project" value="TreeGrafter"/>
</dbReference>
<keyword evidence="2 4" id="KW-0238">DNA-binding</keyword>
<dbReference type="InterPro" id="IPR018122">
    <property type="entry name" value="TF_fork_head_CS_1"/>
</dbReference>
<dbReference type="InterPro" id="IPR036388">
    <property type="entry name" value="WH-like_DNA-bd_sf"/>
</dbReference>
<dbReference type="InterPro" id="IPR001766">
    <property type="entry name" value="Fork_head_dom"/>
</dbReference>
<dbReference type="CDD" id="cd20041">
    <property type="entry name" value="FH_dFKH"/>
    <property type="match status" value="1"/>
</dbReference>
<feature type="region of interest" description="Disordered" evidence="5">
    <location>
        <begin position="252"/>
        <end position="284"/>
    </location>
</feature>
<feature type="region of interest" description="Disordered" evidence="5">
    <location>
        <begin position="296"/>
        <end position="368"/>
    </location>
</feature>
<dbReference type="InterPro" id="IPR030456">
    <property type="entry name" value="TF_fork_head_CS_2"/>
</dbReference>
<accession>B5LVM3</accession>
<dbReference type="InterPro" id="IPR036390">
    <property type="entry name" value="WH_DNA-bd_sf"/>
</dbReference>
<feature type="DNA-binding region" description="Fork-head" evidence="4">
    <location>
        <begin position="157"/>
        <end position="251"/>
    </location>
</feature>
<evidence type="ECO:0000256" key="1">
    <source>
        <dbReference type="ARBA" id="ARBA00004123"/>
    </source>
</evidence>
<organism evidence="7">
    <name type="scientific">Convolutriloba longifissura</name>
    <name type="common">Red flatworm</name>
    <name type="synonym">Acoelomorph flatworm</name>
    <dbReference type="NCBI Taxonomy" id="536236"/>
    <lineage>
        <taxon>Eukaryota</taxon>
        <taxon>Metazoa</taxon>
        <taxon>Xenacoelomorpha</taxon>
        <taxon>Acoelomorpha</taxon>
        <taxon>Acoela</taxon>
        <taxon>Sagittiferidae</taxon>
        <taxon>Convolutriloba</taxon>
    </lineage>
</organism>
<dbReference type="PROSITE" id="PS00658">
    <property type="entry name" value="FORK_HEAD_2"/>
    <property type="match status" value="1"/>
</dbReference>